<reference evidence="2 3" key="1">
    <citation type="submission" date="2010-02" db="EMBL/GenBank/DDBJ databases">
        <authorList>
            <person name="Weinstock G."/>
            <person name="Sodergren E."/>
            <person name="Clifton S."/>
            <person name="Fulton L."/>
            <person name="Fulton B."/>
            <person name="Courtney L."/>
            <person name="Fronick C."/>
            <person name="Harrison M."/>
            <person name="Strong C."/>
            <person name="Farmer C."/>
            <person name="Delahaunty K."/>
            <person name="Markovic C."/>
            <person name="Hall O."/>
            <person name="Minx P."/>
            <person name="Tomlinson C."/>
            <person name="Mitreva M."/>
            <person name="Nelson J."/>
            <person name="Hou S."/>
            <person name="Wollam A."/>
            <person name="Pepin K.H."/>
            <person name="Johnson M."/>
            <person name="Bhonagiri V."/>
            <person name="Zhang X."/>
            <person name="Suruliraj S."/>
            <person name="Warren W."/>
            <person name="Chinwalla A."/>
            <person name="Mardis E.R."/>
            <person name="Wilson R.K."/>
        </authorList>
    </citation>
    <scope>NUCLEOTIDE SEQUENCE [LARGE SCALE GENOMIC DNA]</scope>
    <source>
        <strain evidence="2 3">ATCC 23685</strain>
    </source>
</reference>
<organism evidence="2 3">
    <name type="scientific">Edwardsiella tarda ATCC 23685</name>
    <dbReference type="NCBI Taxonomy" id="500638"/>
    <lineage>
        <taxon>Bacteria</taxon>
        <taxon>Pseudomonadati</taxon>
        <taxon>Pseudomonadota</taxon>
        <taxon>Gammaproteobacteria</taxon>
        <taxon>Enterobacterales</taxon>
        <taxon>Hafniaceae</taxon>
        <taxon>Edwardsiella</taxon>
    </lineage>
</organism>
<accession>D4F779</accession>
<evidence type="ECO:0000313" key="2">
    <source>
        <dbReference type="EMBL" id="EFE22366.1"/>
    </source>
</evidence>
<comment type="caution">
    <text evidence="2">The sequence shown here is derived from an EMBL/GenBank/DDBJ whole genome shotgun (WGS) entry which is preliminary data.</text>
</comment>
<dbReference type="EMBL" id="ADGK01000225">
    <property type="protein sequence ID" value="EFE22366.1"/>
    <property type="molecule type" value="Genomic_DNA"/>
</dbReference>
<keyword evidence="1" id="KW-1133">Transmembrane helix</keyword>
<feature type="transmembrane region" description="Helical" evidence="1">
    <location>
        <begin position="35"/>
        <end position="54"/>
    </location>
</feature>
<evidence type="ECO:0000313" key="3">
    <source>
        <dbReference type="Proteomes" id="UP000003692"/>
    </source>
</evidence>
<dbReference type="HOGENOM" id="CLU_2878685_0_0_6"/>
<keyword evidence="1" id="KW-0812">Transmembrane</keyword>
<dbReference type="Proteomes" id="UP000003692">
    <property type="component" value="Unassembled WGS sequence"/>
</dbReference>
<feature type="transmembrane region" description="Helical" evidence="1">
    <location>
        <begin position="7"/>
        <end position="29"/>
    </location>
</feature>
<proteinExistence type="predicted"/>
<evidence type="ECO:0000256" key="1">
    <source>
        <dbReference type="SAM" id="Phobius"/>
    </source>
</evidence>
<gene>
    <name evidence="2" type="ORF">EDWATA_02613</name>
</gene>
<protein>
    <submittedName>
        <fullName evidence="2">Uncharacterized protein</fullName>
    </submittedName>
</protein>
<name>D4F779_EDWTA</name>
<sequence length="63" mass="7223">MFTLRPLYFMLICIELIVTNAITITMVIFPAKAGAALPAWSYFSWLTLLALLSVRPWHYPYAT</sequence>
<dbReference type="AlphaFoldDB" id="D4F779"/>
<keyword evidence="1" id="KW-0472">Membrane</keyword>